<keyword evidence="8" id="KW-1185">Reference proteome</keyword>
<feature type="compositionally biased region" description="Gly residues" evidence="6">
    <location>
        <begin position="1100"/>
        <end position="1118"/>
    </location>
</feature>
<reference evidence="7" key="2">
    <citation type="submission" date="2022-06" db="UniProtKB">
        <authorList>
            <consortium name="EnsemblMetazoa"/>
        </authorList>
    </citation>
    <scope>IDENTIFICATION</scope>
    <source>
        <strain evidence="7">PS312</strain>
    </source>
</reference>
<feature type="region of interest" description="Disordered" evidence="6">
    <location>
        <begin position="347"/>
        <end position="385"/>
    </location>
</feature>
<dbReference type="Gene3D" id="3.30.70.330">
    <property type="match status" value="4"/>
</dbReference>
<dbReference type="Proteomes" id="UP000005239">
    <property type="component" value="Unassembled WGS sequence"/>
</dbReference>
<dbReference type="FunFam" id="3.30.70.330:FF:000234">
    <property type="entry name" value="Polyadenylate-binding protein 5"/>
    <property type="match status" value="1"/>
</dbReference>
<evidence type="ECO:0000313" key="8">
    <source>
        <dbReference type="Proteomes" id="UP000005239"/>
    </source>
</evidence>
<dbReference type="InterPro" id="IPR035979">
    <property type="entry name" value="RBD_domain_sf"/>
</dbReference>
<dbReference type="InterPro" id="IPR000504">
    <property type="entry name" value="RRM_dom"/>
</dbReference>
<evidence type="ECO:0000256" key="6">
    <source>
        <dbReference type="SAM" id="MobiDB-lite"/>
    </source>
</evidence>
<dbReference type="PROSITE" id="PS51309">
    <property type="entry name" value="PABC"/>
    <property type="match status" value="1"/>
</dbReference>
<dbReference type="InterPro" id="IPR006515">
    <property type="entry name" value="PABP_1234"/>
</dbReference>
<dbReference type="SUPFAM" id="SSF54928">
    <property type="entry name" value="RNA-binding domain, RBD"/>
    <property type="match status" value="2"/>
</dbReference>
<dbReference type="FunFam" id="3.30.70.330:FF:000649">
    <property type="entry name" value="Polyadenylate-binding protein"/>
    <property type="match status" value="1"/>
</dbReference>
<evidence type="ECO:0000256" key="5">
    <source>
        <dbReference type="ARBA" id="ARBA00022884"/>
    </source>
</evidence>
<feature type="region of interest" description="Disordered" evidence="6">
    <location>
        <begin position="238"/>
        <end position="270"/>
    </location>
</feature>
<dbReference type="SMART" id="SM00361">
    <property type="entry name" value="RRM_1"/>
    <property type="match status" value="3"/>
</dbReference>
<dbReference type="InterPro" id="IPR034364">
    <property type="entry name" value="PABP_RRM1"/>
</dbReference>
<evidence type="ECO:0000256" key="1">
    <source>
        <dbReference type="ARBA" id="ARBA00004496"/>
    </source>
</evidence>
<name>A0A2A6B4K7_PRIPA</name>
<dbReference type="GO" id="GO:0008266">
    <property type="term" value="F:poly(U) RNA binding"/>
    <property type="evidence" value="ECO:0000318"/>
    <property type="project" value="GO_Central"/>
</dbReference>
<accession>A0A8R1YEM4</accession>
<evidence type="ECO:0000313" key="7">
    <source>
        <dbReference type="EnsemblMetazoa" id="PPA20098.1"/>
    </source>
</evidence>
<feature type="region of interest" description="Disordered" evidence="6">
    <location>
        <begin position="101"/>
        <end position="136"/>
    </location>
</feature>
<evidence type="ECO:0000256" key="2">
    <source>
        <dbReference type="ARBA" id="ARBA00008557"/>
    </source>
</evidence>
<dbReference type="FunFam" id="3.30.70.330:FF:000003">
    <property type="entry name" value="Polyadenylate-binding protein"/>
    <property type="match status" value="1"/>
</dbReference>
<comment type="similarity">
    <text evidence="2">Belongs to the polyadenylate-binding protein type-1 family.</text>
</comment>
<dbReference type="GO" id="GO:0003730">
    <property type="term" value="F:mRNA 3'-UTR binding"/>
    <property type="evidence" value="ECO:0000318"/>
    <property type="project" value="GO_Central"/>
</dbReference>
<keyword evidence="5" id="KW-0694">RNA-binding</keyword>
<evidence type="ECO:0000256" key="3">
    <source>
        <dbReference type="ARBA" id="ARBA00022490"/>
    </source>
</evidence>
<dbReference type="FunFam" id="3.30.70.330:FF:000091">
    <property type="entry name" value="Polyadenylate-binding protein"/>
    <property type="match status" value="1"/>
</dbReference>
<dbReference type="InterPro" id="IPR045305">
    <property type="entry name" value="RRM2_I_PABPs"/>
</dbReference>
<dbReference type="GO" id="GO:0005829">
    <property type="term" value="C:cytosol"/>
    <property type="evidence" value="ECO:0000318"/>
    <property type="project" value="GO_Central"/>
</dbReference>
<dbReference type="SMART" id="SM00360">
    <property type="entry name" value="RRM"/>
    <property type="match status" value="4"/>
</dbReference>
<dbReference type="PANTHER" id="PTHR24012">
    <property type="entry name" value="RNA BINDING PROTEIN"/>
    <property type="match status" value="1"/>
</dbReference>
<feature type="region of interest" description="Disordered" evidence="6">
    <location>
        <begin position="1100"/>
        <end position="1123"/>
    </location>
</feature>
<gene>
    <name evidence="7" type="primary">WBGene00109652</name>
</gene>
<dbReference type="SMART" id="SM00517">
    <property type="entry name" value="PolyA"/>
    <property type="match status" value="1"/>
</dbReference>
<dbReference type="InterPro" id="IPR002004">
    <property type="entry name" value="PABP_HYD_C"/>
</dbReference>
<dbReference type="GO" id="GO:0005634">
    <property type="term" value="C:nucleus"/>
    <property type="evidence" value="ECO:0000318"/>
    <property type="project" value="GO_Central"/>
</dbReference>
<accession>A0A2A6B4K7</accession>
<dbReference type="EnsemblMetazoa" id="PPA20098.1">
    <property type="protein sequence ID" value="PPA20098.1"/>
    <property type="gene ID" value="WBGene00109652"/>
</dbReference>
<dbReference type="GO" id="GO:0008143">
    <property type="term" value="F:poly(A) binding"/>
    <property type="evidence" value="ECO:0000318"/>
    <property type="project" value="GO_Central"/>
</dbReference>
<dbReference type="PROSITE" id="PS50102">
    <property type="entry name" value="RRM"/>
    <property type="match status" value="4"/>
</dbReference>
<dbReference type="CDD" id="cd12379">
    <property type="entry name" value="RRM2_I_PABPs"/>
    <property type="match status" value="1"/>
</dbReference>
<reference evidence="8" key="1">
    <citation type="journal article" date="2008" name="Nat. Genet.">
        <title>The Pristionchus pacificus genome provides a unique perspective on nematode lifestyle and parasitism.</title>
        <authorList>
            <person name="Dieterich C."/>
            <person name="Clifton S.W."/>
            <person name="Schuster L.N."/>
            <person name="Chinwalla A."/>
            <person name="Delehaunty K."/>
            <person name="Dinkelacker I."/>
            <person name="Fulton L."/>
            <person name="Fulton R."/>
            <person name="Godfrey J."/>
            <person name="Minx P."/>
            <person name="Mitreva M."/>
            <person name="Roeseler W."/>
            <person name="Tian H."/>
            <person name="Witte H."/>
            <person name="Yang S.P."/>
            <person name="Wilson R.K."/>
            <person name="Sommer R.J."/>
        </authorList>
    </citation>
    <scope>NUCLEOTIDE SEQUENCE [LARGE SCALE GENOMIC DNA]</scope>
    <source>
        <strain evidence="8">PS312</strain>
    </source>
</reference>
<dbReference type="SUPFAM" id="SSF63570">
    <property type="entry name" value="PABC (PABP) domain"/>
    <property type="match status" value="1"/>
</dbReference>
<proteinExistence type="inferred from homology"/>
<dbReference type="CDD" id="cd12378">
    <property type="entry name" value="RRM1_I_PABPs"/>
    <property type="match status" value="1"/>
</dbReference>
<dbReference type="Gene3D" id="1.10.1900.10">
    <property type="entry name" value="c-terminal domain of poly(a) binding protein"/>
    <property type="match status" value="1"/>
</dbReference>
<feature type="compositionally biased region" description="Acidic residues" evidence="6">
    <location>
        <begin position="108"/>
        <end position="135"/>
    </location>
</feature>
<keyword evidence="3" id="KW-0963">Cytoplasm</keyword>
<keyword evidence="4" id="KW-0677">Repeat</keyword>
<dbReference type="Pfam" id="PF00076">
    <property type="entry name" value="RRM_1"/>
    <property type="match status" value="4"/>
</dbReference>
<evidence type="ECO:0000256" key="4">
    <source>
        <dbReference type="ARBA" id="ARBA00022737"/>
    </source>
</evidence>
<dbReference type="CDD" id="cd12380">
    <property type="entry name" value="RRM3_I_PABPs"/>
    <property type="match status" value="1"/>
</dbReference>
<dbReference type="CDD" id="cd12381">
    <property type="entry name" value="RRM4_I_PABPs"/>
    <property type="match status" value="1"/>
</dbReference>
<dbReference type="InterPro" id="IPR012677">
    <property type="entry name" value="Nucleotide-bd_a/b_plait_sf"/>
</dbReference>
<feature type="compositionally biased region" description="Basic and acidic residues" evidence="6">
    <location>
        <begin position="238"/>
        <end position="256"/>
    </location>
</feature>
<dbReference type="InterPro" id="IPR036053">
    <property type="entry name" value="PABP-dom"/>
</dbReference>
<dbReference type="GO" id="GO:1990904">
    <property type="term" value="C:ribonucleoprotein complex"/>
    <property type="evidence" value="ECO:0000318"/>
    <property type="project" value="GO_Central"/>
</dbReference>
<organism evidence="7 8">
    <name type="scientific">Pristionchus pacificus</name>
    <name type="common">Parasitic nematode worm</name>
    <dbReference type="NCBI Taxonomy" id="54126"/>
    <lineage>
        <taxon>Eukaryota</taxon>
        <taxon>Metazoa</taxon>
        <taxon>Ecdysozoa</taxon>
        <taxon>Nematoda</taxon>
        <taxon>Chromadorea</taxon>
        <taxon>Rhabditida</taxon>
        <taxon>Rhabditina</taxon>
        <taxon>Diplogasteromorpha</taxon>
        <taxon>Diplogasteroidea</taxon>
        <taxon>Neodiplogasteridae</taxon>
        <taxon>Pristionchus</taxon>
    </lineage>
</organism>
<dbReference type="NCBIfam" id="TIGR01628">
    <property type="entry name" value="PABP-1234"/>
    <property type="match status" value="1"/>
</dbReference>
<dbReference type="InterPro" id="IPR003954">
    <property type="entry name" value="RRM_euk-type"/>
</dbReference>
<sequence length="1263" mass="141443">MIDDPLADGIPGSVPERWKEFPNAIRRTAWEIVDKRMEKMEDKIELFKQLMEAMRGDSLNAERSATLKDALPRAHSLIEEYLVATRRFGWMDMPLSGKEPYFDGTFPESEEDEDDDVEVKEEEESTVEENKEEEDTVLKKEIKEEIDDEEMPQATTSERKTVEEELTTRDYGRFFDAAAASTIYTTNFTASEKGSIKQAIKDMTFKGLSFREAAEKYSIPHQRLVALVTKVRTECRRLKDAEERGEGPSTSSRDDASSPTRPSDDASDEEKLAYVSMKVESIVAVSTLHPRAKGLLKRAVLLVLWDGLSMAMASSHVGIAASTMFPYVSKARAQLVGLVKPPAPVKPKNVSGLRAEWPPKDDERKGRKRKGVDEEKEEEEREEKEATVDEITYVVNEVLEQVFEEERRAKLFVIMVNVLTGTKSPLEACTKWGVTLPSVASYLARARARLGGRLSKQVEDPPPPVLDCEMRPTYEKGIAVLNGHRLPQSMNEICRMMSNGELSHVKALPFVGTREELTKKIQGIVARFRYQPHQTMKVACAVMRRLVDHEHVQNLAARYDVPYHTVEGYAKVARLVIDVNNLTIIEEDGTRRVIAPLERYEIVKRRRRTREELMRDNNEKERVGEENTADVFILDSDDGEMEEISTIEDIEEEESPYVGDLHEDTTESVLFDRFSSAGPVLSIRVCRDAITRRSLGYGYINFQQPADAERALDTLNYDVINGKPCRLMWSQRDPAIRRSAQGNIYIKNLDKVVDSRSLFDTFSLFGGILSCKVATDDQGVSKGFGFVNFETQEAADQAVEKVNGMLLAGKKVFVGKFQPRNARLKEMGETTKRFFNVYIKNLEEDVDKEKLEKMFSEFGKVTSCAVMSDANGKPKGFGFVAFEEPEQAEKAVNEMHEKQLDGSEKKLFVCRAQKKSERQAELKRKFDNQKAERMQKYQGVNLYVKNLDETVEEPKLREVFEKYGTITSCKVMCDENGRSKGFGFVCFEKPEEATKAVTEMNGNMTFTKPLYVALAQRKDDRRAQLASLYMTRLANMRMTNNIPTTMYTPGNGGYFVNSAMASNRGGFMPSGVPNRMGGPGRQFATGGGFANMGQQYMGGQGMGGRGRGPSGPGNGGQRGYAPAGAGVGRGGMVQQMRPPVSGPPAGITNVRMPMNTRGPAPPGGPKPQPTMYNQYAAAASAPVQQAPRPTQTGIIEQKQMLGERIYSQIGRIYGDRSDVGKITGMMLEMDNSELIMMLQDPDLFRSKVEEAAQVLKSSVPKAN</sequence>
<dbReference type="AlphaFoldDB" id="A0A2A6B4K7"/>
<protein>
    <submittedName>
        <fullName evidence="7">Pab-1</fullName>
    </submittedName>
</protein>
<comment type="subcellular location">
    <subcellularLocation>
        <location evidence="1">Cytoplasm</location>
    </subcellularLocation>
</comment>
<dbReference type="Pfam" id="PF00658">
    <property type="entry name" value="MLLE"/>
    <property type="match status" value="1"/>
</dbReference>
<dbReference type="GO" id="GO:0010494">
    <property type="term" value="C:cytoplasmic stress granule"/>
    <property type="evidence" value="ECO:0000318"/>
    <property type="project" value="GO_Central"/>
</dbReference>